<dbReference type="PROSITE" id="PS50084">
    <property type="entry name" value="KH_TYPE_1"/>
    <property type="match status" value="1"/>
</dbReference>
<dbReference type="Gene3D" id="3.30.1370.10">
    <property type="entry name" value="K Homology domain, type 1"/>
    <property type="match status" value="1"/>
</dbReference>
<evidence type="ECO:0000259" key="3">
    <source>
        <dbReference type="SMART" id="SM00322"/>
    </source>
</evidence>
<feature type="compositionally biased region" description="Basic and acidic residues" evidence="2">
    <location>
        <begin position="562"/>
        <end position="583"/>
    </location>
</feature>
<dbReference type="SUPFAM" id="SSF54791">
    <property type="entry name" value="Eukaryotic type KH-domain (KH-domain type I)"/>
    <property type="match status" value="1"/>
</dbReference>
<protein>
    <submittedName>
        <fullName evidence="4">KH domain-containing protein</fullName>
    </submittedName>
</protein>
<feature type="compositionally biased region" description="Polar residues" evidence="2">
    <location>
        <begin position="545"/>
        <end position="556"/>
    </location>
</feature>
<dbReference type="EMBL" id="JAKKPZ010000003">
    <property type="protein sequence ID" value="KAI1723665.1"/>
    <property type="molecule type" value="Genomic_DNA"/>
</dbReference>
<evidence type="ECO:0000313" key="4">
    <source>
        <dbReference type="EMBL" id="KAI1723665.1"/>
    </source>
</evidence>
<dbReference type="InterPro" id="IPR036612">
    <property type="entry name" value="KH_dom_type_1_sf"/>
</dbReference>
<feature type="domain" description="K Homology" evidence="3">
    <location>
        <begin position="357"/>
        <end position="428"/>
    </location>
</feature>
<dbReference type="Pfam" id="PF00013">
    <property type="entry name" value="KH_1"/>
    <property type="match status" value="1"/>
</dbReference>
<dbReference type="PANTHER" id="PTHR20849">
    <property type="entry name" value="EUKARYOTIC TRANSLATION INITIATION FACTOR 4E-BINDING PROTEIN MEXTLI"/>
    <property type="match status" value="1"/>
</dbReference>
<feature type="compositionally biased region" description="Basic and acidic residues" evidence="2">
    <location>
        <begin position="600"/>
        <end position="611"/>
    </location>
</feature>
<keyword evidence="1" id="KW-0694">RNA-binding</keyword>
<dbReference type="GO" id="GO:0003723">
    <property type="term" value="F:RNA binding"/>
    <property type="evidence" value="ECO:0007669"/>
    <property type="project" value="UniProtKB-UniRule"/>
</dbReference>
<dbReference type="InterPro" id="IPR040160">
    <property type="entry name" value="Mxt"/>
</dbReference>
<sequence>MIMHSSMTTPNTTTTPTSNISTTNSQQFPANITQFSSFDGFRPEWQSHQPPVFQNNNMGEQQMQEKMSIDHLLQLMSQVSASIKAGDFSTHLADNIFVLCQQLKVYGQHLEQSYKNDLNKIFVSLRQACCRDNGQLGTPCRLKMMEIVELRAMGWRPNYSHTQYYLNRPEQTSTANNNAKITQTVNDQNPSTVQQFGSNISYKSATSQPPISMTTSTPSLPFNYCVPPPQAQVQSPSNSQYVFVSADNSPNPAPAAIPTGPGYILIPAAGGWSNPMVSVATPFMPQSPVLPHMGNLTRAPPLISPDVDWQHRQMIGYLQSNSANASPVMGHKQFPGLASSQRPNLVRMDSSKSSKSQQFREEMTIRNCDSGKIMGVKGRRVALVEELSKTVISFQKVESKSKDRVLTITGPTEEAIQQAKKLIEETIRKNVSPTREGTESANAETEDEEDDPGISIETTTDGTLKLCCADPDVLQAAQVALSDYLNRAHRSSRMSAGERELRKERRKSMPLHTAPDKEKQSEEPNQQNSEQLNETNNQEVRRKLTGSTPNLANENTFAIPKESVESKSHGNEPNKKAIEEKTIRYDRATLLTIAEGSCTEEKSQNAADEVKGAAPEILRIHE</sequence>
<dbReference type="AlphaFoldDB" id="A0AAD4ND80"/>
<accession>A0AAD4ND80</accession>
<dbReference type="InterPro" id="IPR004088">
    <property type="entry name" value="KH_dom_type_1"/>
</dbReference>
<feature type="region of interest" description="Disordered" evidence="2">
    <location>
        <begin position="1"/>
        <end position="25"/>
    </location>
</feature>
<dbReference type="GO" id="GO:0003743">
    <property type="term" value="F:translation initiation factor activity"/>
    <property type="evidence" value="ECO:0007669"/>
    <property type="project" value="TreeGrafter"/>
</dbReference>
<dbReference type="InterPro" id="IPR004087">
    <property type="entry name" value="KH_dom"/>
</dbReference>
<feature type="compositionally biased region" description="Polar residues" evidence="2">
    <location>
        <begin position="429"/>
        <end position="443"/>
    </location>
</feature>
<dbReference type="PANTHER" id="PTHR20849:SF2">
    <property type="entry name" value="EUKARYOTIC TRANSLATION INITIATION FACTOR 4E-BINDING PROTEIN MEXTLI"/>
    <property type="match status" value="1"/>
</dbReference>
<dbReference type="GO" id="GO:0045727">
    <property type="term" value="P:positive regulation of translation"/>
    <property type="evidence" value="ECO:0007669"/>
    <property type="project" value="InterPro"/>
</dbReference>
<evidence type="ECO:0000313" key="5">
    <source>
        <dbReference type="Proteomes" id="UP001201812"/>
    </source>
</evidence>
<evidence type="ECO:0000256" key="2">
    <source>
        <dbReference type="SAM" id="MobiDB-lite"/>
    </source>
</evidence>
<dbReference type="GO" id="GO:0008190">
    <property type="term" value="F:eukaryotic initiation factor 4E binding"/>
    <property type="evidence" value="ECO:0007669"/>
    <property type="project" value="InterPro"/>
</dbReference>
<dbReference type="SMART" id="SM00322">
    <property type="entry name" value="KH"/>
    <property type="match status" value="1"/>
</dbReference>
<dbReference type="GO" id="GO:1901190">
    <property type="term" value="P:regulation of formation of translation initiation ternary complex"/>
    <property type="evidence" value="ECO:0007669"/>
    <property type="project" value="TreeGrafter"/>
</dbReference>
<name>A0AAD4ND80_9BILA</name>
<dbReference type="Proteomes" id="UP001201812">
    <property type="component" value="Unassembled WGS sequence"/>
</dbReference>
<gene>
    <name evidence="4" type="ORF">DdX_03835</name>
</gene>
<proteinExistence type="predicted"/>
<dbReference type="CDD" id="cd22454">
    <property type="entry name" value="KH-I_Mextli_like"/>
    <property type="match status" value="1"/>
</dbReference>
<dbReference type="GO" id="GO:0005737">
    <property type="term" value="C:cytoplasm"/>
    <property type="evidence" value="ECO:0007669"/>
    <property type="project" value="TreeGrafter"/>
</dbReference>
<comment type="caution">
    <text evidence="4">The sequence shown here is derived from an EMBL/GenBank/DDBJ whole genome shotgun (WGS) entry which is preliminary data.</text>
</comment>
<organism evidence="4 5">
    <name type="scientific">Ditylenchus destructor</name>
    <dbReference type="NCBI Taxonomy" id="166010"/>
    <lineage>
        <taxon>Eukaryota</taxon>
        <taxon>Metazoa</taxon>
        <taxon>Ecdysozoa</taxon>
        <taxon>Nematoda</taxon>
        <taxon>Chromadorea</taxon>
        <taxon>Rhabditida</taxon>
        <taxon>Tylenchina</taxon>
        <taxon>Tylenchomorpha</taxon>
        <taxon>Sphaerularioidea</taxon>
        <taxon>Anguinidae</taxon>
        <taxon>Anguininae</taxon>
        <taxon>Ditylenchus</taxon>
    </lineage>
</organism>
<feature type="region of interest" description="Disordered" evidence="2">
    <location>
        <begin position="427"/>
        <end position="458"/>
    </location>
</feature>
<reference evidence="4" key="1">
    <citation type="submission" date="2022-01" db="EMBL/GenBank/DDBJ databases">
        <title>Genome Sequence Resource for Two Populations of Ditylenchus destructor, the Migratory Endoparasitic Phytonematode.</title>
        <authorList>
            <person name="Zhang H."/>
            <person name="Lin R."/>
            <person name="Xie B."/>
        </authorList>
    </citation>
    <scope>NUCLEOTIDE SEQUENCE</scope>
    <source>
        <strain evidence="4">BazhouSP</strain>
    </source>
</reference>
<keyword evidence="5" id="KW-1185">Reference proteome</keyword>
<feature type="region of interest" description="Disordered" evidence="2">
    <location>
        <begin position="600"/>
        <end position="622"/>
    </location>
</feature>
<feature type="region of interest" description="Disordered" evidence="2">
    <location>
        <begin position="489"/>
        <end position="583"/>
    </location>
</feature>
<dbReference type="GO" id="GO:0034518">
    <property type="term" value="C:RNA cap binding complex"/>
    <property type="evidence" value="ECO:0007669"/>
    <property type="project" value="TreeGrafter"/>
</dbReference>
<dbReference type="Gene3D" id="1.25.40.180">
    <property type="match status" value="1"/>
</dbReference>
<evidence type="ECO:0000256" key="1">
    <source>
        <dbReference type="PROSITE-ProRule" id="PRU00117"/>
    </source>
</evidence>